<dbReference type="PANTHER" id="PTHR33418:SF1">
    <property type="entry name" value="HELICASE-ASSOCIATED DOMAIN-CONTAINING PROTEIN"/>
    <property type="match status" value="1"/>
</dbReference>
<dbReference type="Proteomes" id="UP001055712">
    <property type="component" value="Unassembled WGS sequence"/>
</dbReference>
<evidence type="ECO:0000256" key="1">
    <source>
        <dbReference type="SAM" id="MobiDB-lite"/>
    </source>
</evidence>
<dbReference type="InterPro" id="IPR005114">
    <property type="entry name" value="Helicase_assoc"/>
</dbReference>
<dbReference type="Pfam" id="PF03457">
    <property type="entry name" value="HA"/>
    <property type="match status" value="2"/>
</dbReference>
<keyword evidence="4" id="KW-1185">Reference proteome</keyword>
<accession>A0A9D4TG67</accession>
<dbReference type="EMBL" id="SIDB01000012">
    <property type="protein sequence ID" value="KAI3424841.1"/>
    <property type="molecule type" value="Genomic_DNA"/>
</dbReference>
<feature type="domain" description="Helicase-associated" evidence="2">
    <location>
        <begin position="221"/>
        <end position="281"/>
    </location>
</feature>
<comment type="caution">
    <text evidence="3">The sequence shown here is derived from an EMBL/GenBank/DDBJ whole genome shotgun (WGS) entry which is preliminary data.</text>
</comment>
<evidence type="ECO:0000313" key="3">
    <source>
        <dbReference type="EMBL" id="KAI3424841.1"/>
    </source>
</evidence>
<sequence length="358" mass="40529">MAAPLCCVRTSAAAWHRRPASRDRSALSSHQLRRRELVEPRQRQRHLRRPTRASSTEAQQLLDDFWQTRGVVSDEQRRRLVAAAGSLRAGEDDKQYADLQLPSMSAAWFLEGSGSTSPEVAAVSRRILALQQLLGGGGEGRVDVVWMLVREPRLLSADFRSIMQRLLDMKVADGSEGLDLLQLLEQQPALLLQQSADVSSDETAEERLQAWQHGLVSDNASEWARRYGQLLQYRQRYGDTHVGFRDGDDAELARWAAKQRSDHRSGALQPDKEQQLQAAGFEFDGETAEWLRWFNEIQAFSKLHGHCQPQPLAHPADFLLINWCSVQRIMRRCSVMPPERVERLTALGFDWSGADPLS</sequence>
<gene>
    <name evidence="3" type="ORF">D9Q98_008227</name>
</gene>
<protein>
    <recommendedName>
        <fullName evidence="2">Helicase-associated domain-containing protein</fullName>
    </recommendedName>
</protein>
<name>A0A9D4TG67_CHLVU</name>
<dbReference type="AlphaFoldDB" id="A0A9D4TG67"/>
<feature type="domain" description="Helicase-associated" evidence="2">
    <location>
        <begin position="287"/>
        <end position="349"/>
    </location>
</feature>
<reference evidence="3" key="1">
    <citation type="journal article" date="2019" name="Plant J.">
        <title>Chlorella vulgaris genome assembly and annotation reveals the molecular basis for metabolic acclimation to high light conditions.</title>
        <authorList>
            <person name="Cecchin M."/>
            <person name="Marcolungo L."/>
            <person name="Rossato M."/>
            <person name="Girolomoni L."/>
            <person name="Cosentino E."/>
            <person name="Cuine S."/>
            <person name="Li-Beisson Y."/>
            <person name="Delledonne M."/>
            <person name="Ballottari M."/>
        </authorList>
    </citation>
    <scope>NUCLEOTIDE SEQUENCE</scope>
    <source>
        <strain evidence="3">211/11P</strain>
    </source>
</reference>
<organism evidence="3 4">
    <name type="scientific">Chlorella vulgaris</name>
    <name type="common">Green alga</name>
    <dbReference type="NCBI Taxonomy" id="3077"/>
    <lineage>
        <taxon>Eukaryota</taxon>
        <taxon>Viridiplantae</taxon>
        <taxon>Chlorophyta</taxon>
        <taxon>core chlorophytes</taxon>
        <taxon>Trebouxiophyceae</taxon>
        <taxon>Chlorellales</taxon>
        <taxon>Chlorellaceae</taxon>
        <taxon>Chlorella clade</taxon>
        <taxon>Chlorella</taxon>
    </lineage>
</organism>
<proteinExistence type="predicted"/>
<evidence type="ECO:0000259" key="2">
    <source>
        <dbReference type="Pfam" id="PF03457"/>
    </source>
</evidence>
<dbReference type="PANTHER" id="PTHR33418">
    <property type="entry name" value="HELICASE-ASSOCIATED"/>
    <property type="match status" value="1"/>
</dbReference>
<dbReference type="Gene3D" id="6.10.140.530">
    <property type="match status" value="2"/>
</dbReference>
<evidence type="ECO:0000313" key="4">
    <source>
        <dbReference type="Proteomes" id="UP001055712"/>
    </source>
</evidence>
<feature type="region of interest" description="Disordered" evidence="1">
    <location>
        <begin position="18"/>
        <end position="56"/>
    </location>
</feature>
<reference evidence="3" key="2">
    <citation type="submission" date="2020-11" db="EMBL/GenBank/DDBJ databases">
        <authorList>
            <person name="Cecchin M."/>
            <person name="Marcolungo L."/>
            <person name="Rossato M."/>
            <person name="Girolomoni L."/>
            <person name="Cosentino E."/>
            <person name="Cuine S."/>
            <person name="Li-Beisson Y."/>
            <person name="Delledonne M."/>
            <person name="Ballottari M."/>
        </authorList>
    </citation>
    <scope>NUCLEOTIDE SEQUENCE</scope>
    <source>
        <strain evidence="3">211/11P</strain>
        <tissue evidence="3">Whole cell</tissue>
    </source>
</reference>
<dbReference type="OrthoDB" id="43285at2759"/>